<dbReference type="Proteomes" id="UP000032309">
    <property type="component" value="Unassembled WGS sequence"/>
</dbReference>
<keyword evidence="2" id="KW-1185">Reference proteome</keyword>
<name>A0ABQ0JV46_9BACT</name>
<dbReference type="InterPro" id="IPR026349">
    <property type="entry name" value="CHP04255"/>
</dbReference>
<accession>A0ABQ0JV46</accession>
<comment type="caution">
    <text evidence="1">The sequence shown here is derived from an EMBL/GenBank/DDBJ whole genome shotgun (WGS) entry which is preliminary data.</text>
</comment>
<evidence type="ECO:0000313" key="1">
    <source>
        <dbReference type="EMBL" id="GAN32581.1"/>
    </source>
</evidence>
<evidence type="ECO:0008006" key="3">
    <source>
        <dbReference type="Google" id="ProtNLM"/>
    </source>
</evidence>
<proteinExistence type="predicted"/>
<sequence length="249" mass="28809">MGEILKNPPLVEAVCEFQFDPESKWDWTIPGLLFEKIGGEFSERAEVHRLGVTVQQLSRKITQPSVIESGPERIQLKRSDSSAMVQVGPRQLIINHLRPYKNWDTFCELILRIYSTYLSVIQSGRISRLGLRYVNQIELTEFSSDWKNIISIWPSFPNKLKRDVATFFQRYELKHNKPEGVLIHQTGLIQSDDKSMVVLDLDFISTAVSELVEKDQVAEWLNQAHDRIEESFIDSLTPDAYTWLKEGKK</sequence>
<dbReference type="RefSeq" id="WP_052562722.1">
    <property type="nucleotide sequence ID" value="NZ_BAFN01000001.1"/>
</dbReference>
<organism evidence="1 2">
    <name type="scientific">Candidatus Brocadia sinica JPN1</name>
    <dbReference type="NCBI Taxonomy" id="1197129"/>
    <lineage>
        <taxon>Bacteria</taxon>
        <taxon>Pseudomonadati</taxon>
        <taxon>Planctomycetota</taxon>
        <taxon>Candidatus Brocadiia</taxon>
        <taxon>Candidatus Brocadiales</taxon>
        <taxon>Candidatus Brocadiaceae</taxon>
        <taxon>Candidatus Brocadia</taxon>
    </lineage>
</organism>
<reference evidence="2" key="1">
    <citation type="journal article" date="2015" name="Genome Announc.">
        <title>Draft Genome Sequence of an Anaerobic Ammonium-Oxidizing Bacterium, "Candidatus Brocadia sinica".</title>
        <authorList>
            <person name="Oshiki M."/>
            <person name="Shinyako-Hata K."/>
            <person name="Satoh H."/>
            <person name="Okabe S."/>
        </authorList>
    </citation>
    <scope>NUCLEOTIDE SEQUENCE [LARGE SCALE GENOMIC DNA]</scope>
    <source>
        <strain evidence="2">JPN1</strain>
    </source>
</reference>
<dbReference type="NCBIfam" id="TIGR04255">
    <property type="entry name" value="sporadTIGR04255"/>
    <property type="match status" value="1"/>
</dbReference>
<evidence type="ECO:0000313" key="2">
    <source>
        <dbReference type="Proteomes" id="UP000032309"/>
    </source>
</evidence>
<dbReference type="EMBL" id="BAFN01000001">
    <property type="protein sequence ID" value="GAN32581.1"/>
    <property type="molecule type" value="Genomic_DNA"/>
</dbReference>
<gene>
    <name evidence="1" type="ORF">BROSI_A1096</name>
</gene>
<protein>
    <recommendedName>
        <fullName evidence="3">TIGR04255 family protein</fullName>
    </recommendedName>
</protein>